<protein>
    <recommendedName>
        <fullName evidence="1">DUF2090 domain-containing protein</fullName>
    </recommendedName>
</protein>
<dbReference type="InterPro" id="IPR018659">
    <property type="entry name" value="DUF2090"/>
</dbReference>
<accession>A0A402AZD5</accession>
<dbReference type="EMBL" id="BIFS01000002">
    <property type="protein sequence ID" value="GCE24462.1"/>
    <property type="molecule type" value="Genomic_DNA"/>
</dbReference>
<dbReference type="SUPFAM" id="SSF51569">
    <property type="entry name" value="Aldolase"/>
    <property type="match status" value="1"/>
</dbReference>
<proteinExistence type="predicted"/>
<reference evidence="3" key="1">
    <citation type="submission" date="2018-12" db="EMBL/GenBank/DDBJ databases">
        <title>Tengunoibacter tsumagoiensis gen. nov., sp. nov., Dictyobacter kobayashii sp. nov., D. alpinus sp. nov., and D. joshuensis sp. nov. and description of Dictyobacteraceae fam. nov. within the order Ktedonobacterales isolated from Tengu-no-mugimeshi.</title>
        <authorList>
            <person name="Wang C.M."/>
            <person name="Zheng Y."/>
            <person name="Sakai Y."/>
            <person name="Toyoda A."/>
            <person name="Minakuchi Y."/>
            <person name="Abe K."/>
            <person name="Yokota A."/>
            <person name="Yabe S."/>
        </authorList>
    </citation>
    <scope>NUCLEOTIDE SEQUENCE [LARGE SCALE GENOMIC DNA]</scope>
    <source>
        <strain evidence="3">Uno11</strain>
    </source>
</reference>
<evidence type="ECO:0000313" key="3">
    <source>
        <dbReference type="Proteomes" id="UP000287188"/>
    </source>
</evidence>
<comment type="caution">
    <text evidence="2">The sequence shown here is derived from an EMBL/GenBank/DDBJ whole genome shotgun (WGS) entry which is preliminary data.</text>
</comment>
<sequence length="127" mass="14402">MRPRLMVQAVRELQEAGVEPDVWKIEGLDNRADCEKMVEVARRDNRNNVGLIVLGRGASRDRVVHWLQTAASVPGFIGFAVGRTSFWDAVVAFEKKQLTMDKAAEQIAKNFEEWSQVFEEGKKGVKR</sequence>
<dbReference type="AlphaFoldDB" id="A0A402AZD5"/>
<dbReference type="Pfam" id="PF09863">
    <property type="entry name" value="DUF2090"/>
    <property type="match status" value="1"/>
</dbReference>
<name>A0A402AZD5_9CHLR</name>
<dbReference type="Proteomes" id="UP000287188">
    <property type="component" value="Unassembled WGS sequence"/>
</dbReference>
<gene>
    <name evidence="2" type="ORF">KDK_82620</name>
</gene>
<keyword evidence="3" id="KW-1185">Reference proteome</keyword>
<evidence type="ECO:0000313" key="2">
    <source>
        <dbReference type="EMBL" id="GCE24462.1"/>
    </source>
</evidence>
<dbReference type="InterPro" id="IPR013785">
    <property type="entry name" value="Aldolase_TIM"/>
</dbReference>
<feature type="domain" description="DUF2090" evidence="1">
    <location>
        <begin position="4"/>
        <end position="119"/>
    </location>
</feature>
<evidence type="ECO:0000259" key="1">
    <source>
        <dbReference type="Pfam" id="PF09863"/>
    </source>
</evidence>
<organism evidence="2 3">
    <name type="scientific">Dictyobacter kobayashii</name>
    <dbReference type="NCBI Taxonomy" id="2014872"/>
    <lineage>
        <taxon>Bacteria</taxon>
        <taxon>Bacillati</taxon>
        <taxon>Chloroflexota</taxon>
        <taxon>Ktedonobacteria</taxon>
        <taxon>Ktedonobacterales</taxon>
        <taxon>Dictyobacteraceae</taxon>
        <taxon>Dictyobacter</taxon>
    </lineage>
</organism>
<dbReference type="Gene3D" id="3.20.20.70">
    <property type="entry name" value="Aldolase class I"/>
    <property type="match status" value="1"/>
</dbReference>